<evidence type="ECO:0000256" key="4">
    <source>
        <dbReference type="ARBA" id="ARBA00022842"/>
    </source>
</evidence>
<keyword evidence="3" id="KW-0677">Repeat</keyword>
<evidence type="ECO:0000256" key="3">
    <source>
        <dbReference type="ARBA" id="ARBA00022737"/>
    </source>
</evidence>
<dbReference type="RefSeq" id="WP_017376017.1">
    <property type="nucleotide sequence ID" value="NZ_CP012508.1"/>
</dbReference>
<name>A0A1L6TDX9_PISSA</name>
<evidence type="ECO:0000256" key="2">
    <source>
        <dbReference type="ARBA" id="ARBA00022448"/>
    </source>
</evidence>
<accession>A0A1L6TDX9</accession>
<dbReference type="CDD" id="cd04590">
    <property type="entry name" value="CBS_pair_CorC_HlyC_assoc"/>
    <property type="match status" value="1"/>
</dbReference>
<keyword evidence="2" id="KW-0813">Transport</keyword>
<evidence type="ECO:0000256" key="8">
    <source>
        <dbReference type="ARBA" id="ARBA00040729"/>
    </source>
</evidence>
<proteinExistence type="inferred from homology"/>
<evidence type="ECO:0000256" key="6">
    <source>
        <dbReference type="ARBA" id="ARBA00023285"/>
    </source>
</evidence>
<organism evidence="9 10">
    <name type="scientific">Piscirickettsia salmonis</name>
    <dbReference type="NCBI Taxonomy" id="1238"/>
    <lineage>
        <taxon>Bacteria</taxon>
        <taxon>Pseudomonadati</taxon>
        <taxon>Pseudomonadota</taxon>
        <taxon>Gammaproteobacteria</taxon>
        <taxon>Thiotrichales</taxon>
        <taxon>Piscirickettsiaceae</taxon>
        <taxon>Piscirickettsia</taxon>
    </lineage>
</organism>
<dbReference type="Pfam" id="PF00571">
    <property type="entry name" value="CBS"/>
    <property type="match status" value="2"/>
</dbReference>
<dbReference type="Gene3D" id="3.30.465.10">
    <property type="match status" value="1"/>
</dbReference>
<dbReference type="InterPro" id="IPR054115">
    <property type="entry name" value="CorC_N"/>
</dbReference>
<dbReference type="Pfam" id="PF03471">
    <property type="entry name" value="CorC_HlyC"/>
    <property type="match status" value="1"/>
</dbReference>
<dbReference type="InterPro" id="IPR044751">
    <property type="entry name" value="Ion_transp-like_CBS"/>
</dbReference>
<evidence type="ECO:0000256" key="7">
    <source>
        <dbReference type="ARBA" id="ARBA00037273"/>
    </source>
</evidence>
<dbReference type="Pfam" id="PF21917">
    <property type="entry name" value="NMB0537_N"/>
    <property type="match status" value="1"/>
</dbReference>
<dbReference type="GO" id="GO:0050660">
    <property type="term" value="F:flavin adenine dinucleotide binding"/>
    <property type="evidence" value="ECO:0007669"/>
    <property type="project" value="InterPro"/>
</dbReference>
<evidence type="ECO:0000313" key="9">
    <source>
        <dbReference type="EMBL" id="ALB23651.1"/>
    </source>
</evidence>
<protein>
    <recommendedName>
        <fullName evidence="8">Magnesium and cobalt efflux protein CorC</fullName>
    </recommendedName>
</protein>
<dbReference type="EMBL" id="CP012508">
    <property type="protein sequence ID" value="ALB23651.1"/>
    <property type="molecule type" value="Genomic_DNA"/>
</dbReference>
<dbReference type="PANTHER" id="PTHR22777:SF27">
    <property type="entry name" value="MAGNESIUM AND COBALT EFFLUX PROTEIN CORC"/>
    <property type="match status" value="1"/>
</dbReference>
<reference evidence="9 10" key="1">
    <citation type="journal article" date="2014" name="Genome Announc.">
        <title>Comparative Genome Analysis of Two Isolates of the Fish Pathogen Piscirickettsia salmonis from Different Hosts Reveals Major Differences in Virulence-Associated Secretion Systems.</title>
        <authorList>
            <person name="Bohle H."/>
            <person name="Henriquez P."/>
            <person name="Grothusen H."/>
            <person name="Navas E."/>
            <person name="Sandoval A."/>
            <person name="Bustamante F."/>
            <person name="Bustos P."/>
            <person name="Mancilla M."/>
        </authorList>
    </citation>
    <scope>NUCLEOTIDE SEQUENCE [LARGE SCALE GENOMIC DNA]</scope>
    <source>
        <strain evidence="10">B1-32597</strain>
    </source>
</reference>
<dbReference type="SMART" id="SM01091">
    <property type="entry name" value="CorC_HlyC"/>
    <property type="match status" value="1"/>
</dbReference>
<comment type="similarity">
    <text evidence="1">Belongs to the UPF0053 family.</text>
</comment>
<dbReference type="Gene3D" id="3.10.580.10">
    <property type="entry name" value="CBS-domain"/>
    <property type="match status" value="1"/>
</dbReference>
<sequence>MNDDPGSSTSSRSWLDRLGLGFLGEPKDKEDLFELLKDSVDRKLIDIETMTMMEGVLQVSEMQVRDIMVPRGQVVVVDHDAKPEDFLPTIIKSSHSRFPVIGENKDEVIGLLLAKDLLPYCFCKEEDIELATLLRPVLFVPESIRLDALLNKFRSTRNHIAVVIDEYGGVAGIATIEDILEEIVGEIEDEHDAVADEFIKKQAEDCYIVRALTPIDDFNEFFKAELDDEEFDTIGGLVTHQFGYLPQKGESVIIAQYQFTVLSTSGRRIQLLQAEPVKN</sequence>
<dbReference type="Proteomes" id="UP000029558">
    <property type="component" value="Chromosome"/>
</dbReference>
<dbReference type="InterPro" id="IPR036318">
    <property type="entry name" value="FAD-bd_PCMH-like_sf"/>
</dbReference>
<dbReference type="InterPro" id="IPR046342">
    <property type="entry name" value="CBS_dom_sf"/>
</dbReference>
<dbReference type="PANTHER" id="PTHR22777">
    <property type="entry name" value="HEMOLYSIN-RELATED"/>
    <property type="match status" value="1"/>
</dbReference>
<dbReference type="InterPro" id="IPR000644">
    <property type="entry name" value="CBS_dom"/>
</dbReference>
<dbReference type="FunFam" id="3.10.580.10:FF:000002">
    <property type="entry name" value="Magnesium/cobalt efflux protein CorC"/>
    <property type="match status" value="1"/>
</dbReference>
<dbReference type="InterPro" id="IPR005170">
    <property type="entry name" value="Transptr-assoc_dom"/>
</dbReference>
<evidence type="ECO:0000313" key="10">
    <source>
        <dbReference type="Proteomes" id="UP000029558"/>
    </source>
</evidence>
<evidence type="ECO:0000256" key="1">
    <source>
        <dbReference type="ARBA" id="ARBA00006337"/>
    </source>
</evidence>
<keyword evidence="6" id="KW-0170">Cobalt</keyword>
<dbReference type="SUPFAM" id="SSF54631">
    <property type="entry name" value="CBS-domain pair"/>
    <property type="match status" value="1"/>
</dbReference>
<evidence type="ECO:0000256" key="5">
    <source>
        <dbReference type="ARBA" id="ARBA00023122"/>
    </source>
</evidence>
<dbReference type="OrthoDB" id="9797674at2"/>
<dbReference type="SUPFAM" id="SSF56176">
    <property type="entry name" value="FAD-binding/transporter-associated domain-like"/>
    <property type="match status" value="1"/>
</dbReference>
<keyword evidence="4" id="KW-0460">Magnesium</keyword>
<dbReference type="InterPro" id="IPR016169">
    <property type="entry name" value="FAD-bd_PCMH_sub2"/>
</dbReference>
<dbReference type="AlphaFoldDB" id="A0A1L6TDX9"/>
<keyword evidence="5" id="KW-0129">CBS domain</keyword>
<dbReference type="PROSITE" id="PS51371">
    <property type="entry name" value="CBS"/>
    <property type="match status" value="2"/>
</dbReference>
<gene>
    <name evidence="9" type="ORF">KU39_2473</name>
</gene>
<dbReference type="SMART" id="SM00116">
    <property type="entry name" value="CBS"/>
    <property type="match status" value="2"/>
</dbReference>
<dbReference type="GO" id="GO:0005886">
    <property type="term" value="C:plasma membrane"/>
    <property type="evidence" value="ECO:0007669"/>
    <property type="project" value="TreeGrafter"/>
</dbReference>
<comment type="function">
    <text evidence="7">Plays a role in the transport of magnesium and cobalt ions.</text>
</comment>